<feature type="transmembrane region" description="Helical" evidence="2">
    <location>
        <begin position="31"/>
        <end position="50"/>
    </location>
</feature>
<dbReference type="EMBL" id="FNGS01000007">
    <property type="protein sequence ID" value="SDM57826.1"/>
    <property type="molecule type" value="Genomic_DNA"/>
</dbReference>
<evidence type="ECO:0000313" key="4">
    <source>
        <dbReference type="EMBL" id="SDM57826.1"/>
    </source>
</evidence>
<evidence type="ECO:0000313" key="5">
    <source>
        <dbReference type="Proteomes" id="UP000198901"/>
    </source>
</evidence>
<gene>
    <name evidence="4" type="ORF">SAMN04488090_3773</name>
</gene>
<accession>A0A1G9UD20</accession>
<keyword evidence="2" id="KW-0812">Transmembrane</keyword>
<feature type="compositionally biased region" description="Polar residues" evidence="1">
    <location>
        <begin position="60"/>
        <end position="70"/>
    </location>
</feature>
<keyword evidence="2" id="KW-1133">Transmembrane helix</keyword>
<feature type="compositionally biased region" description="Basic and acidic residues" evidence="1">
    <location>
        <begin position="81"/>
        <end position="91"/>
    </location>
</feature>
<evidence type="ECO:0000256" key="1">
    <source>
        <dbReference type="SAM" id="MobiDB-lite"/>
    </source>
</evidence>
<dbReference type="Pfam" id="PF18917">
    <property type="entry name" value="LiaI-LiaF-like_TM1"/>
    <property type="match status" value="1"/>
</dbReference>
<protein>
    <recommendedName>
        <fullName evidence="3">LiaI-LiaF-like transmembrane region domain-containing protein</fullName>
    </recommendedName>
</protein>
<dbReference type="AlphaFoldDB" id="A0A1G9UD20"/>
<dbReference type="InterPro" id="IPR043726">
    <property type="entry name" value="LiaI-LiaF-like_TM1"/>
</dbReference>
<organism evidence="4 5">
    <name type="scientific">Siphonobacter aquaeclarae</name>
    <dbReference type="NCBI Taxonomy" id="563176"/>
    <lineage>
        <taxon>Bacteria</taxon>
        <taxon>Pseudomonadati</taxon>
        <taxon>Bacteroidota</taxon>
        <taxon>Cytophagia</taxon>
        <taxon>Cytophagales</taxon>
        <taxon>Cytophagaceae</taxon>
        <taxon>Siphonobacter</taxon>
    </lineage>
</organism>
<sequence length="91" mass="10335">MKPSNVIIGAAFIVFGLIKLGEELDLFYFDWHWIRRMWPIGLIALGIWLLGRKREDPPNNDYNQSGTGYSNPAPPEGPFPEDPRSAEHPAE</sequence>
<feature type="region of interest" description="Disordered" evidence="1">
    <location>
        <begin position="59"/>
        <end position="91"/>
    </location>
</feature>
<reference evidence="4 5" key="1">
    <citation type="submission" date="2016-10" db="EMBL/GenBank/DDBJ databases">
        <authorList>
            <person name="de Groot N.N."/>
        </authorList>
    </citation>
    <scope>NUCLEOTIDE SEQUENCE [LARGE SCALE GENOMIC DNA]</scope>
    <source>
        <strain evidence="4 5">DSM 21668</strain>
    </source>
</reference>
<dbReference type="RefSeq" id="WP_093205825.1">
    <property type="nucleotide sequence ID" value="NZ_FNGS01000007.1"/>
</dbReference>
<name>A0A1G9UD20_9BACT</name>
<dbReference type="Proteomes" id="UP000198901">
    <property type="component" value="Unassembled WGS sequence"/>
</dbReference>
<feature type="domain" description="LiaI-LiaF-like transmembrane region" evidence="3">
    <location>
        <begin position="6"/>
        <end position="50"/>
    </location>
</feature>
<proteinExistence type="predicted"/>
<keyword evidence="2" id="KW-0472">Membrane</keyword>
<dbReference type="OrthoDB" id="941984at2"/>
<evidence type="ECO:0000256" key="2">
    <source>
        <dbReference type="SAM" id="Phobius"/>
    </source>
</evidence>
<evidence type="ECO:0000259" key="3">
    <source>
        <dbReference type="Pfam" id="PF18917"/>
    </source>
</evidence>
<dbReference type="STRING" id="563176.SAMN04488090_3773"/>
<keyword evidence="5" id="KW-1185">Reference proteome</keyword>